<feature type="binding site" evidence="8">
    <location>
        <begin position="281"/>
        <end position="284"/>
    </location>
    <ligand>
        <name>GTP</name>
        <dbReference type="ChEBI" id="CHEBI:37565"/>
    </ligand>
</feature>
<feature type="binding site" evidence="8">
    <location>
        <position position="193"/>
    </location>
    <ligand>
        <name>Mg(2+)</name>
        <dbReference type="ChEBI" id="CHEBI:18420"/>
    </ligand>
</feature>
<organism evidence="11 12">
    <name type="scientific">Flexistipes sinusarabici (strain ATCC 49648 / DSM 4947 / MAS 10)</name>
    <dbReference type="NCBI Taxonomy" id="717231"/>
    <lineage>
        <taxon>Bacteria</taxon>
        <taxon>Pseudomonadati</taxon>
        <taxon>Deferribacterota</taxon>
        <taxon>Deferribacteres</taxon>
        <taxon>Deferribacterales</taxon>
        <taxon>Flexistipitaceae</taxon>
        <taxon>Flexistipes</taxon>
    </lineage>
</organism>
<evidence type="ECO:0000256" key="3">
    <source>
        <dbReference type="ARBA" id="ARBA00022723"/>
    </source>
</evidence>
<evidence type="ECO:0000256" key="7">
    <source>
        <dbReference type="ARBA" id="ARBA00023134"/>
    </source>
</evidence>
<feature type="binding site" evidence="8">
    <location>
        <begin position="191"/>
        <end position="195"/>
    </location>
    <ligand>
        <name>GTP</name>
        <dbReference type="ChEBI" id="CHEBI:37565"/>
    </ligand>
</feature>
<feature type="binding site" evidence="8">
    <location>
        <begin position="310"/>
        <end position="312"/>
    </location>
    <ligand>
        <name>GTP</name>
        <dbReference type="ChEBI" id="CHEBI:37565"/>
    </ligand>
</feature>
<dbReference type="InterPro" id="IPR031167">
    <property type="entry name" value="G_OBG"/>
</dbReference>
<keyword evidence="6 8" id="KW-0460">Magnesium</keyword>
<dbReference type="NCBIfam" id="NF008955">
    <property type="entry name" value="PRK12297.1"/>
    <property type="match status" value="1"/>
</dbReference>
<keyword evidence="5 8" id="KW-0378">Hydrolase</keyword>
<name>F8E5Y6_FLESM</name>
<dbReference type="HAMAP" id="MF_01454">
    <property type="entry name" value="GTPase_Obg"/>
    <property type="match status" value="1"/>
</dbReference>
<evidence type="ECO:0000256" key="8">
    <source>
        <dbReference type="HAMAP-Rule" id="MF_01454"/>
    </source>
</evidence>
<proteinExistence type="inferred from homology"/>
<dbReference type="InterPro" id="IPR045086">
    <property type="entry name" value="OBG_GTPase"/>
</dbReference>
<keyword evidence="12" id="KW-1185">Reference proteome</keyword>
<comment type="function">
    <text evidence="8">An essential GTPase which binds GTP, GDP and possibly (p)ppGpp with moderate affinity, with high nucleotide exchange rates and a fairly low GTP hydrolysis rate. Plays a role in control of the cell cycle, stress response, ribosome biogenesis and in those bacteria that undergo differentiation, in morphogenesis control.</text>
</comment>
<dbReference type="InterPro" id="IPR036726">
    <property type="entry name" value="GTP1_OBG_dom_sf"/>
</dbReference>
<dbReference type="SUPFAM" id="SSF82051">
    <property type="entry name" value="Obg GTP-binding protein N-terminal domain"/>
    <property type="match status" value="1"/>
</dbReference>
<feature type="domain" description="OBG-type G" evidence="9">
    <location>
        <begin position="160"/>
        <end position="329"/>
    </location>
</feature>
<evidence type="ECO:0000256" key="2">
    <source>
        <dbReference type="ARBA" id="ARBA00022490"/>
    </source>
</evidence>
<dbReference type="GO" id="GO:0000287">
    <property type="term" value="F:magnesium ion binding"/>
    <property type="evidence" value="ECO:0007669"/>
    <property type="project" value="InterPro"/>
</dbReference>
<dbReference type="OrthoDB" id="9807318at2"/>
<dbReference type="STRING" id="717231.Flexsi_2205"/>
<dbReference type="FunFam" id="2.70.210.12:FF:000001">
    <property type="entry name" value="GTPase Obg"/>
    <property type="match status" value="1"/>
</dbReference>
<dbReference type="InterPro" id="IPR006073">
    <property type="entry name" value="GTP-bd"/>
</dbReference>
<dbReference type="SUPFAM" id="SSF52540">
    <property type="entry name" value="P-loop containing nucleoside triphosphate hydrolases"/>
    <property type="match status" value="1"/>
</dbReference>
<dbReference type="InterPro" id="IPR006169">
    <property type="entry name" value="GTP1_OBG_dom"/>
</dbReference>
<keyword evidence="3 8" id="KW-0479">Metal-binding</keyword>
<keyword evidence="7 8" id="KW-0342">GTP-binding</keyword>
<evidence type="ECO:0000259" key="9">
    <source>
        <dbReference type="PROSITE" id="PS51710"/>
    </source>
</evidence>
<feature type="binding site" evidence="8">
    <location>
        <begin position="213"/>
        <end position="216"/>
    </location>
    <ligand>
        <name>GTP</name>
        <dbReference type="ChEBI" id="CHEBI:37565"/>
    </ligand>
</feature>
<dbReference type="Pfam" id="PF01926">
    <property type="entry name" value="MMR_HSR1"/>
    <property type="match status" value="1"/>
</dbReference>
<dbReference type="HOGENOM" id="CLU_011747_2_3_0"/>
<dbReference type="Proteomes" id="UP000006621">
    <property type="component" value="Chromosome"/>
</dbReference>
<dbReference type="NCBIfam" id="TIGR02729">
    <property type="entry name" value="Obg_CgtA"/>
    <property type="match status" value="1"/>
</dbReference>
<dbReference type="PROSITE" id="PS51710">
    <property type="entry name" value="G_OBG"/>
    <property type="match status" value="1"/>
</dbReference>
<evidence type="ECO:0000256" key="1">
    <source>
        <dbReference type="ARBA" id="ARBA00007699"/>
    </source>
</evidence>
<dbReference type="Gene3D" id="3.40.50.300">
    <property type="entry name" value="P-loop containing nucleotide triphosphate hydrolases"/>
    <property type="match status" value="1"/>
</dbReference>
<feature type="binding site" evidence="8">
    <location>
        <begin position="166"/>
        <end position="173"/>
    </location>
    <ligand>
        <name>GTP</name>
        <dbReference type="ChEBI" id="CHEBI:37565"/>
    </ligand>
</feature>
<dbReference type="PANTHER" id="PTHR11702:SF31">
    <property type="entry name" value="MITOCHONDRIAL RIBOSOME-ASSOCIATED GTPASE 2"/>
    <property type="match status" value="1"/>
</dbReference>
<dbReference type="NCBIfam" id="NF008956">
    <property type="entry name" value="PRK12299.1"/>
    <property type="match status" value="1"/>
</dbReference>
<dbReference type="GO" id="GO:0005737">
    <property type="term" value="C:cytoplasm"/>
    <property type="evidence" value="ECO:0007669"/>
    <property type="project" value="UniProtKB-SubCell"/>
</dbReference>
<evidence type="ECO:0000259" key="10">
    <source>
        <dbReference type="PROSITE" id="PS51883"/>
    </source>
</evidence>
<dbReference type="InterPro" id="IPR014100">
    <property type="entry name" value="GTP-bd_Obg/CgtA"/>
</dbReference>
<dbReference type="GO" id="GO:0005525">
    <property type="term" value="F:GTP binding"/>
    <property type="evidence" value="ECO:0007669"/>
    <property type="project" value="UniProtKB-UniRule"/>
</dbReference>
<dbReference type="GO" id="GO:0042254">
    <property type="term" value="P:ribosome biogenesis"/>
    <property type="evidence" value="ECO:0007669"/>
    <property type="project" value="UniProtKB-UniRule"/>
</dbReference>
<dbReference type="PRINTS" id="PR00326">
    <property type="entry name" value="GTP1OBG"/>
</dbReference>
<evidence type="ECO:0000256" key="5">
    <source>
        <dbReference type="ARBA" id="ARBA00022801"/>
    </source>
</evidence>
<dbReference type="Gene3D" id="2.70.210.12">
    <property type="entry name" value="GTP1/OBG domain"/>
    <property type="match status" value="1"/>
</dbReference>
<evidence type="ECO:0000313" key="11">
    <source>
        <dbReference type="EMBL" id="AEI15827.1"/>
    </source>
</evidence>
<comment type="subcellular location">
    <subcellularLocation>
        <location evidence="8">Cytoplasm</location>
    </subcellularLocation>
</comment>
<dbReference type="PANTHER" id="PTHR11702">
    <property type="entry name" value="DEVELOPMENTALLY REGULATED GTP-BINDING PROTEIN-RELATED"/>
    <property type="match status" value="1"/>
</dbReference>
<dbReference type="EMBL" id="CP002858">
    <property type="protein sequence ID" value="AEI15827.1"/>
    <property type="molecule type" value="Genomic_DNA"/>
</dbReference>
<dbReference type="PIRSF" id="PIRSF002401">
    <property type="entry name" value="GTP_bd_Obg/CgtA"/>
    <property type="match status" value="1"/>
</dbReference>
<dbReference type="GO" id="GO:0043022">
    <property type="term" value="F:ribosome binding"/>
    <property type="evidence" value="ECO:0007669"/>
    <property type="project" value="UniProtKB-ARBA"/>
</dbReference>
<reference evidence="12" key="2">
    <citation type="submission" date="2011-06" db="EMBL/GenBank/DDBJ databases">
        <title>The complete genome of Flexistipes sinusarabici DSM 4947.</title>
        <authorList>
            <person name="Lucas S."/>
            <person name="Han J."/>
            <person name="Lapidus A."/>
            <person name="Bruce D."/>
            <person name="Goodwin L."/>
            <person name="Pitluck S."/>
            <person name="Peters L."/>
            <person name="Kyrpides N."/>
            <person name="Mavromatis K."/>
            <person name="Ivanova N."/>
            <person name="Mikhailova N."/>
            <person name="Chertkov O."/>
            <person name="Detter J.C."/>
            <person name="Tapia R."/>
            <person name="Han C."/>
            <person name="Land M."/>
            <person name="Hauser L."/>
            <person name="Markowitz V."/>
            <person name="Cheng J.-F."/>
            <person name="Hugenholtz P."/>
            <person name="Woyke T."/>
            <person name="Wu D."/>
            <person name="Spring S."/>
            <person name="Schroeder M."/>
            <person name="Brambilla E."/>
            <person name="Klenk H.-P."/>
            <person name="Eisen J.A."/>
        </authorList>
    </citation>
    <scope>NUCLEOTIDE SEQUENCE [LARGE SCALE GENOMIC DNA]</scope>
    <source>
        <strain evidence="12">DSM 4947 / MAS 10</strain>
    </source>
</reference>
<feature type="binding site" evidence="8">
    <location>
        <position position="173"/>
    </location>
    <ligand>
        <name>Mg(2+)</name>
        <dbReference type="ChEBI" id="CHEBI:18420"/>
    </ligand>
</feature>
<feature type="domain" description="Obg" evidence="10">
    <location>
        <begin position="1"/>
        <end position="159"/>
    </location>
</feature>
<sequence length="337" mass="37181">MKFLDTTKIKIKAGDGGRGCVSFRREKYVPRGGPDGGNGGSGGNIVIVGNRSKYTLLDLNYKTNYSAERGEHGRGKDQHGRKGRDLEITVPLGTIVKDYETGKVLGDITEDGQRIVAAKGGKGGRGNMAFVNSTRRAPRIFEDGEKGEERILLLELKLIADVGVIGLPNAGKSTFIASVSAAKPKIADYPFTTITPNLGVVKNITGGSFVLADMPGLIEGAHENAGLGVRFLKHIERTRILLHFVDASEEDSMIERYKIIRDEILRYSKKLSEKEEIIAATKVDSKNEDNLEEFEKFVNNDLDKQLYKISSVAREGIDELLKTLWVRLEKEDSRNDK</sequence>
<keyword evidence="2 8" id="KW-0963">Cytoplasm</keyword>
<accession>F8E5Y6</accession>
<dbReference type="PROSITE" id="PS51883">
    <property type="entry name" value="OBG"/>
    <property type="match status" value="1"/>
</dbReference>
<protein>
    <recommendedName>
        <fullName evidence="8">GTPase Obg</fullName>
        <ecNumber evidence="8">3.6.5.-</ecNumber>
    </recommendedName>
    <alternativeName>
        <fullName evidence="8">GTP-binding protein Obg</fullName>
    </alternativeName>
</protein>
<reference evidence="11 12" key="1">
    <citation type="journal article" date="2011" name="Stand. Genomic Sci.">
        <title>Genome sequence of the moderately thermophilic halophile Flexistipes sinusarabici strain (MAS10).</title>
        <authorList>
            <person name="Lapidus A."/>
            <person name="Chertkov O."/>
            <person name="Nolan M."/>
            <person name="Lucas S."/>
            <person name="Hammon N."/>
            <person name="Deshpande S."/>
            <person name="Cheng J.F."/>
            <person name="Tapia R."/>
            <person name="Han C."/>
            <person name="Goodwin L."/>
            <person name="Pitluck S."/>
            <person name="Liolios K."/>
            <person name="Pagani I."/>
            <person name="Ivanova N."/>
            <person name="Huntemann M."/>
            <person name="Mavromatis K."/>
            <person name="Mikhailova N."/>
            <person name="Pati A."/>
            <person name="Chen A."/>
            <person name="Palaniappan K."/>
            <person name="Land M."/>
            <person name="Hauser L."/>
            <person name="Brambilla E.M."/>
            <person name="Rohde M."/>
            <person name="Abt B."/>
            <person name="Spring S."/>
            <person name="Goker M."/>
            <person name="Bristow J."/>
            <person name="Eisen J.A."/>
            <person name="Markowitz V."/>
            <person name="Hugenholtz P."/>
            <person name="Kyrpides N.C."/>
            <person name="Klenk H.P."/>
            <person name="Woyke T."/>
        </authorList>
    </citation>
    <scope>NUCLEOTIDE SEQUENCE [LARGE SCALE GENOMIC DNA]</scope>
    <source>
        <strain evidence="12">DSM 4947 / MAS 10</strain>
    </source>
</reference>
<evidence type="ECO:0000256" key="4">
    <source>
        <dbReference type="ARBA" id="ARBA00022741"/>
    </source>
</evidence>
<dbReference type="Pfam" id="PF01018">
    <property type="entry name" value="GTP1_OBG"/>
    <property type="match status" value="1"/>
</dbReference>
<dbReference type="eggNOG" id="COG0536">
    <property type="taxonomic scope" value="Bacteria"/>
</dbReference>
<evidence type="ECO:0000256" key="6">
    <source>
        <dbReference type="ARBA" id="ARBA00022842"/>
    </source>
</evidence>
<comment type="cofactor">
    <cofactor evidence="8">
        <name>Mg(2+)</name>
        <dbReference type="ChEBI" id="CHEBI:18420"/>
    </cofactor>
</comment>
<dbReference type="EC" id="3.6.5.-" evidence="8"/>
<dbReference type="CDD" id="cd01898">
    <property type="entry name" value="Obg"/>
    <property type="match status" value="1"/>
</dbReference>
<keyword evidence="4 8" id="KW-0547">Nucleotide-binding</keyword>
<comment type="subunit">
    <text evidence="8">Monomer.</text>
</comment>
<dbReference type="KEGG" id="fsi:Flexsi_2205"/>
<dbReference type="AlphaFoldDB" id="F8E5Y6"/>
<dbReference type="RefSeq" id="WP_013887271.1">
    <property type="nucleotide sequence ID" value="NC_015672.1"/>
</dbReference>
<gene>
    <name evidence="8" type="primary">obg</name>
    <name evidence="11" type="ordered locus">Flexsi_2205</name>
</gene>
<dbReference type="InterPro" id="IPR027417">
    <property type="entry name" value="P-loop_NTPase"/>
</dbReference>
<dbReference type="GO" id="GO:0003924">
    <property type="term" value="F:GTPase activity"/>
    <property type="evidence" value="ECO:0007669"/>
    <property type="project" value="UniProtKB-UniRule"/>
</dbReference>
<evidence type="ECO:0000313" key="12">
    <source>
        <dbReference type="Proteomes" id="UP000006621"/>
    </source>
</evidence>
<comment type="similarity">
    <text evidence="1 8">Belongs to the TRAFAC class OBG-HflX-like GTPase superfamily. OBG GTPase family.</text>
</comment>